<evidence type="ECO:0000256" key="1">
    <source>
        <dbReference type="ARBA" id="ARBA00024322"/>
    </source>
</evidence>
<comment type="subcellular location">
    <subcellularLocation>
        <location evidence="1">Bacterial microcompartment</location>
    </subcellularLocation>
</comment>
<evidence type="ECO:0000313" key="7">
    <source>
        <dbReference type="Proteomes" id="UP000480039"/>
    </source>
</evidence>
<dbReference type="Gene3D" id="3.30.70.1710">
    <property type="match status" value="1"/>
</dbReference>
<reference evidence="6 7" key="1">
    <citation type="submission" date="2019-04" db="EMBL/GenBank/DDBJ databases">
        <title>Genome sequencing of Clostridium botulinum Groups I-IV and Clostridium butyricum.</title>
        <authorList>
            <person name="Brunt J."/>
            <person name="Van Vliet A.H.M."/>
            <person name="Stringer S.C."/>
            <person name="Carter A.T."/>
            <person name="Peck M.W."/>
        </authorList>
    </citation>
    <scope>NUCLEOTIDE SEQUENCE [LARGE SCALE GENOMIC DNA]</scope>
    <source>
        <strain evidence="6 7">Colworth BL30</strain>
    </source>
</reference>
<evidence type="ECO:0000259" key="5">
    <source>
        <dbReference type="PROSITE" id="PS51930"/>
    </source>
</evidence>
<evidence type="ECO:0000256" key="4">
    <source>
        <dbReference type="SAM" id="MobiDB-lite"/>
    </source>
</evidence>
<proteinExistence type="inferred from homology"/>
<evidence type="ECO:0000256" key="2">
    <source>
        <dbReference type="ARBA" id="ARBA00024446"/>
    </source>
</evidence>
<dbReference type="CDD" id="cd07045">
    <property type="entry name" value="BMC_CcmK_like"/>
    <property type="match status" value="1"/>
</dbReference>
<dbReference type="InterPro" id="IPR000249">
    <property type="entry name" value="BMC_dom"/>
</dbReference>
<dbReference type="SMART" id="SM00877">
    <property type="entry name" value="BMC"/>
    <property type="match status" value="1"/>
</dbReference>
<name>A0A846J356_CLOBO</name>
<comment type="similarity">
    <text evidence="3">Belongs to the bacterial microcompartments protein family.</text>
</comment>
<protein>
    <submittedName>
        <fullName evidence="6">BMC domain-containing protein</fullName>
    </submittedName>
</protein>
<dbReference type="SUPFAM" id="SSF143414">
    <property type="entry name" value="CcmK-like"/>
    <property type="match status" value="1"/>
</dbReference>
<comment type="caution">
    <text evidence="6">The sequence shown here is derived from an EMBL/GenBank/DDBJ whole genome shotgun (WGS) entry which is preliminary data.</text>
</comment>
<dbReference type="InterPro" id="IPR044872">
    <property type="entry name" value="CcmK/CsoS1_BMC"/>
</dbReference>
<organism evidence="6 7">
    <name type="scientific">Clostridium botulinum</name>
    <dbReference type="NCBI Taxonomy" id="1491"/>
    <lineage>
        <taxon>Bacteria</taxon>
        <taxon>Bacillati</taxon>
        <taxon>Bacillota</taxon>
        <taxon>Clostridia</taxon>
        <taxon>Eubacteriales</taxon>
        <taxon>Clostridiaceae</taxon>
        <taxon>Clostridium</taxon>
    </lineage>
</organism>
<dbReference type="GO" id="GO:0031469">
    <property type="term" value="C:bacterial microcompartment"/>
    <property type="evidence" value="ECO:0007669"/>
    <property type="project" value="UniProtKB-SubCell"/>
</dbReference>
<dbReference type="Pfam" id="PF00936">
    <property type="entry name" value="BMC"/>
    <property type="match status" value="1"/>
</dbReference>
<feature type="domain" description="BMC" evidence="5">
    <location>
        <begin position="3"/>
        <end position="89"/>
    </location>
</feature>
<feature type="compositionally biased region" description="Acidic residues" evidence="4">
    <location>
        <begin position="104"/>
        <end position="123"/>
    </location>
</feature>
<dbReference type="AlphaFoldDB" id="A0A846J356"/>
<feature type="compositionally biased region" description="Basic and acidic residues" evidence="4">
    <location>
        <begin position="124"/>
        <end position="137"/>
    </location>
</feature>
<accession>A0A846J356</accession>
<dbReference type="EMBL" id="SWQE01000004">
    <property type="protein sequence ID" value="NFJ08496.1"/>
    <property type="molecule type" value="Genomic_DNA"/>
</dbReference>
<dbReference type="PANTHER" id="PTHR33941:SF11">
    <property type="entry name" value="BACTERIAL MICROCOMPARTMENT SHELL PROTEIN PDUJ"/>
    <property type="match status" value="1"/>
</dbReference>
<dbReference type="InterPro" id="IPR050575">
    <property type="entry name" value="BMC_shell"/>
</dbReference>
<dbReference type="Proteomes" id="UP000480039">
    <property type="component" value="Unassembled WGS sequence"/>
</dbReference>
<evidence type="ECO:0000256" key="3">
    <source>
        <dbReference type="PROSITE-ProRule" id="PRU01278"/>
    </source>
</evidence>
<sequence>MQALGLIETKGLLAAVEAADTMVKSADVSIIEKTYVGGGLVTISVTGDVGAVKASIEAGVAAVKKLNEKFLVSEHVIPRPHEELESIIGPNTPPEDPSSNDNTENVEDADDTDAVENTQEEDALEKAEDTEKVENTKAVDSVEDTESVEATKDIVDADNVENTKKAETVKDVKDVDNTEHVDTKNNIKENQHGLDGDLDKLHKLNLENLHKEDVDNLIRKNGIEKTILILAKLKVVKLRNLAREYKDLGIAGRTISKAGKNLLINKFKLYYEKN</sequence>
<evidence type="ECO:0000313" key="6">
    <source>
        <dbReference type="EMBL" id="NFJ08496.1"/>
    </source>
</evidence>
<keyword evidence="2" id="KW-1283">Bacterial microcompartment</keyword>
<dbReference type="InterPro" id="IPR037233">
    <property type="entry name" value="CcmK-like_sf"/>
</dbReference>
<dbReference type="PANTHER" id="PTHR33941">
    <property type="entry name" value="PROPANEDIOL UTILIZATION PROTEIN PDUA"/>
    <property type="match status" value="1"/>
</dbReference>
<feature type="region of interest" description="Disordered" evidence="4">
    <location>
        <begin position="81"/>
        <end position="151"/>
    </location>
</feature>
<gene>
    <name evidence="6" type="ORF">FC871_08370</name>
</gene>
<dbReference type="PROSITE" id="PS51930">
    <property type="entry name" value="BMC_2"/>
    <property type="match status" value="1"/>
</dbReference>